<evidence type="ECO:0000313" key="6">
    <source>
        <dbReference type="Proteomes" id="UP000007384"/>
    </source>
</evidence>
<dbReference type="FunFam" id="3.40.50.300:FF:000421">
    <property type="entry name" value="Branched-chain amino acid ABC transporter ATP-binding protein"/>
    <property type="match status" value="1"/>
</dbReference>
<dbReference type="GO" id="GO:0015188">
    <property type="term" value="F:L-isoleucine transmembrane transporter activity"/>
    <property type="evidence" value="ECO:0007669"/>
    <property type="project" value="TreeGrafter"/>
</dbReference>
<dbReference type="GO" id="GO:0042941">
    <property type="term" value="P:D-alanine transmembrane transport"/>
    <property type="evidence" value="ECO:0007669"/>
    <property type="project" value="TreeGrafter"/>
</dbReference>
<dbReference type="PATRIC" id="fig|771875.3.peg.1501"/>
<dbReference type="GO" id="GO:1903806">
    <property type="term" value="P:L-isoleucine import across plasma membrane"/>
    <property type="evidence" value="ECO:0007669"/>
    <property type="project" value="TreeGrafter"/>
</dbReference>
<dbReference type="Proteomes" id="UP000007384">
    <property type="component" value="Chromosome"/>
</dbReference>
<dbReference type="SMART" id="SM00382">
    <property type="entry name" value="AAA"/>
    <property type="match status" value="1"/>
</dbReference>
<dbReference type="InterPro" id="IPR032823">
    <property type="entry name" value="BCA_ABC_TP_C"/>
</dbReference>
<dbReference type="GO" id="GO:1903805">
    <property type="term" value="P:L-valine import across plasma membrane"/>
    <property type="evidence" value="ECO:0007669"/>
    <property type="project" value="TreeGrafter"/>
</dbReference>
<dbReference type="PANTHER" id="PTHR45772">
    <property type="entry name" value="CONSERVED COMPONENT OF ABC TRANSPORTER FOR NATURAL AMINO ACIDS-RELATED"/>
    <property type="match status" value="1"/>
</dbReference>
<name>H9UDH0_FERPD</name>
<dbReference type="CDD" id="cd03219">
    <property type="entry name" value="ABC_Mj1267_LivG_branched"/>
    <property type="match status" value="1"/>
</dbReference>
<sequence>MSNVVQDKANNINSRRVILKMDHVTMQFGGLTAVDDFDNVAYEGEILGIIGPNGAGKTTAFNVITGIYYPTKGRIIFDDIDITPYKPHQITHLGIARTFQNIRLFGTLTVLDNVLVAMHHLLSTRDADEILKKHGKQPKIKGSLWFWRAVTKVGYRKKEMEMREKGMELLKKVGLDHLAYELASSLPYGQQRKLEIARALATEPKLLLLDEPAAGMNPKESEELMEFIKYIRDEFKLTVILIEHDMKVVMGVCERIIVMDSGKIIAEGTPEQISKNPKVIEAYLGKEWENAGA</sequence>
<evidence type="ECO:0000256" key="1">
    <source>
        <dbReference type="ARBA" id="ARBA00022448"/>
    </source>
</evidence>
<dbReference type="GO" id="GO:0005304">
    <property type="term" value="F:L-valine transmembrane transporter activity"/>
    <property type="evidence" value="ECO:0007669"/>
    <property type="project" value="TreeGrafter"/>
</dbReference>
<dbReference type="GO" id="GO:0005886">
    <property type="term" value="C:plasma membrane"/>
    <property type="evidence" value="ECO:0007669"/>
    <property type="project" value="TreeGrafter"/>
</dbReference>
<dbReference type="EMBL" id="CP003260">
    <property type="protein sequence ID" value="AFG35563.1"/>
    <property type="molecule type" value="Genomic_DNA"/>
</dbReference>
<dbReference type="PROSITE" id="PS50893">
    <property type="entry name" value="ABC_TRANSPORTER_2"/>
    <property type="match status" value="1"/>
</dbReference>
<dbReference type="InterPro" id="IPR051120">
    <property type="entry name" value="ABC_AA/LPS_Transport"/>
</dbReference>
<gene>
    <name evidence="5" type="ordered locus">Ferpe_1494</name>
</gene>
<dbReference type="STRING" id="771875.Ferpe_1494"/>
<dbReference type="GO" id="GO:0005524">
    <property type="term" value="F:ATP binding"/>
    <property type="evidence" value="ECO:0007669"/>
    <property type="project" value="UniProtKB-KW"/>
</dbReference>
<keyword evidence="3 5" id="KW-0067">ATP-binding</keyword>
<dbReference type="InterPro" id="IPR003593">
    <property type="entry name" value="AAA+_ATPase"/>
</dbReference>
<reference evidence="5" key="1">
    <citation type="submission" date="2012-03" db="EMBL/GenBank/DDBJ databases">
        <title>Complete sequence of Fervidobacterium pennivorans DSM 9078.</title>
        <authorList>
            <consortium name="US DOE Joint Genome Institute"/>
            <person name="Lucas S."/>
            <person name="Han J."/>
            <person name="Lapidus A."/>
            <person name="Cheng J.-F."/>
            <person name="Goodwin L."/>
            <person name="Pitluck S."/>
            <person name="Peters L."/>
            <person name="Ovchinnikova G."/>
            <person name="Lu M."/>
            <person name="Detter J.C."/>
            <person name="Han C."/>
            <person name="Tapia R."/>
            <person name="Land M."/>
            <person name="Hauser L."/>
            <person name="Kyrpides N."/>
            <person name="Ivanova N."/>
            <person name="Pagani I."/>
            <person name="Noll K.M."/>
            <person name="Woyke T."/>
        </authorList>
    </citation>
    <scope>NUCLEOTIDE SEQUENCE</scope>
    <source>
        <strain evidence="5">DSM 9078</strain>
    </source>
</reference>
<dbReference type="GO" id="GO:0015192">
    <property type="term" value="F:L-phenylalanine transmembrane transporter activity"/>
    <property type="evidence" value="ECO:0007669"/>
    <property type="project" value="TreeGrafter"/>
</dbReference>
<dbReference type="SUPFAM" id="SSF52540">
    <property type="entry name" value="P-loop containing nucleoside triphosphate hydrolases"/>
    <property type="match status" value="1"/>
</dbReference>
<keyword evidence="1" id="KW-0813">Transport</keyword>
<dbReference type="HOGENOM" id="CLU_000604_1_2_0"/>
<feature type="domain" description="ABC transporter" evidence="4">
    <location>
        <begin position="19"/>
        <end position="286"/>
    </location>
</feature>
<dbReference type="AlphaFoldDB" id="H9UDH0"/>
<dbReference type="RefSeq" id="WP_014451999.1">
    <property type="nucleotide sequence ID" value="NC_017095.1"/>
</dbReference>
<dbReference type="InterPro" id="IPR027417">
    <property type="entry name" value="P-loop_NTPase"/>
</dbReference>
<dbReference type="eggNOG" id="COG0411">
    <property type="taxonomic scope" value="Bacteria"/>
</dbReference>
<dbReference type="GO" id="GO:0015808">
    <property type="term" value="P:L-alanine transport"/>
    <property type="evidence" value="ECO:0007669"/>
    <property type="project" value="TreeGrafter"/>
</dbReference>
<evidence type="ECO:0000259" key="4">
    <source>
        <dbReference type="PROSITE" id="PS50893"/>
    </source>
</evidence>
<dbReference type="InterPro" id="IPR003439">
    <property type="entry name" value="ABC_transporter-like_ATP-bd"/>
</dbReference>
<protein>
    <submittedName>
        <fullName evidence="5">Amino acid/amide ABC transporter ATP-binding protein 1, HAAT family</fullName>
    </submittedName>
</protein>
<evidence type="ECO:0000313" key="5">
    <source>
        <dbReference type="EMBL" id="AFG35563.1"/>
    </source>
</evidence>
<keyword evidence="6" id="KW-1185">Reference proteome</keyword>
<dbReference type="OrthoDB" id="48612at2"/>
<dbReference type="PANTHER" id="PTHR45772:SF7">
    <property type="entry name" value="AMINO ACID ABC TRANSPORTER ATP-BINDING PROTEIN"/>
    <property type="match status" value="1"/>
</dbReference>
<evidence type="ECO:0000256" key="2">
    <source>
        <dbReference type="ARBA" id="ARBA00022741"/>
    </source>
</evidence>
<dbReference type="Pfam" id="PF00005">
    <property type="entry name" value="ABC_tran"/>
    <property type="match status" value="1"/>
</dbReference>
<dbReference type="KEGG" id="fpe:Ferpe_1494"/>
<accession>H9UDH0</accession>
<dbReference type="Gene3D" id="3.40.50.300">
    <property type="entry name" value="P-loop containing nucleotide triphosphate hydrolases"/>
    <property type="match status" value="1"/>
</dbReference>
<organism evidence="5 6">
    <name type="scientific">Fervidobacterium pennivorans (strain DSM 9078 / Ven5)</name>
    <dbReference type="NCBI Taxonomy" id="771875"/>
    <lineage>
        <taxon>Bacteria</taxon>
        <taxon>Thermotogati</taxon>
        <taxon>Thermotogota</taxon>
        <taxon>Thermotogae</taxon>
        <taxon>Thermotogales</taxon>
        <taxon>Fervidobacteriaceae</taxon>
        <taxon>Fervidobacterium</taxon>
    </lineage>
</organism>
<dbReference type="GO" id="GO:0016887">
    <property type="term" value="F:ATP hydrolysis activity"/>
    <property type="evidence" value="ECO:0007669"/>
    <property type="project" value="InterPro"/>
</dbReference>
<dbReference type="Pfam" id="PF12399">
    <property type="entry name" value="BCA_ABC_TP_C"/>
    <property type="match status" value="1"/>
</dbReference>
<proteinExistence type="predicted"/>
<evidence type="ECO:0000256" key="3">
    <source>
        <dbReference type="ARBA" id="ARBA00022840"/>
    </source>
</evidence>
<keyword evidence="2" id="KW-0547">Nucleotide-binding</keyword>